<reference evidence="1" key="1">
    <citation type="journal article" date="2014" name="Nat. Commun.">
        <title>The tobacco genome sequence and its comparison with those of tomato and potato.</title>
        <authorList>
            <person name="Sierro N."/>
            <person name="Battey J.N."/>
            <person name="Ouadi S."/>
            <person name="Bakaher N."/>
            <person name="Bovet L."/>
            <person name="Willig A."/>
            <person name="Goepfert S."/>
            <person name="Peitsch M.C."/>
            <person name="Ivanov N.V."/>
        </authorList>
    </citation>
    <scope>NUCLEOTIDE SEQUENCE [LARGE SCALE GENOMIC DNA]</scope>
</reference>
<name>A0AC58TR12_TOBAC</name>
<proteinExistence type="predicted"/>
<protein>
    <submittedName>
        <fullName evidence="2">Uncharacterized protein LOC142176340</fullName>
    </submittedName>
</protein>
<organism evidence="1 2">
    <name type="scientific">Nicotiana tabacum</name>
    <name type="common">Common tobacco</name>
    <dbReference type="NCBI Taxonomy" id="4097"/>
    <lineage>
        <taxon>Eukaryota</taxon>
        <taxon>Viridiplantae</taxon>
        <taxon>Streptophyta</taxon>
        <taxon>Embryophyta</taxon>
        <taxon>Tracheophyta</taxon>
        <taxon>Spermatophyta</taxon>
        <taxon>Magnoliopsida</taxon>
        <taxon>eudicotyledons</taxon>
        <taxon>Gunneridae</taxon>
        <taxon>Pentapetalae</taxon>
        <taxon>asterids</taxon>
        <taxon>lamiids</taxon>
        <taxon>Solanales</taxon>
        <taxon>Solanaceae</taxon>
        <taxon>Nicotianoideae</taxon>
        <taxon>Nicotianeae</taxon>
        <taxon>Nicotiana</taxon>
    </lineage>
</organism>
<dbReference type="Proteomes" id="UP000790787">
    <property type="component" value="Chromosome 3"/>
</dbReference>
<accession>A0AC58TR12</accession>
<evidence type="ECO:0000313" key="1">
    <source>
        <dbReference type="Proteomes" id="UP000790787"/>
    </source>
</evidence>
<dbReference type="RefSeq" id="XP_075099656.1">
    <property type="nucleotide sequence ID" value="XM_075243555.1"/>
</dbReference>
<gene>
    <name evidence="2" type="primary">LOC142176340</name>
</gene>
<evidence type="ECO:0000313" key="2">
    <source>
        <dbReference type="RefSeq" id="XP_075099656.1"/>
    </source>
</evidence>
<keyword evidence="1" id="KW-1185">Reference proteome</keyword>
<sequence length="829" mass="93703">MVTSWLLNSLTKVIADSVLYSKTTKDLWLDLEHRFGQPNGAKLYHLQKELADLVQGSADIGTYFTRMKRLYDELDTLNSDMQCSCNCDCGGKKKIQQFKEDERLIQFLMGLNETYGLARSNILMVKPLPSVNQAYSLLMQDENQREIHASSQFPTDDASFMVKNQGPQTYQNPAGSHFIPQQKNGNTSYKGNLAHKGKKNTQKCSYCKMTNHTIDNCYRLVGFPADFKFTKNKRVQNSPKGNSATVVDDIGEIHINMAEGPQFSQKLSSDQFSQLVNLLNQLQTGQGAQEVNANSASSILFTNSPSCLVLENVLHISSFKYNLLSVCTLCQRFKCLLVFTSFGRILQSSLMKSPQVFGEAKEGLYLLEPSVTEPRILSSNTVTSLLPASFSNSISASFSFPILAKTESDVKLWHTSCVGTPQQNGIVERKHRHLLEISRALLFQSNVPLCYWGECILTATFLINRFPSRVLNGQTPYHLLFGWVQAMNSELTALEENITWDVVLLPPGKKALPCKWVYNVKQHVDGTIERLKSRLIIRGDVQRAGIDYTETFSPVVKMTTITCFLTIAVKKDWSISQFDVSNAFLHWELQEEVYMRFPAGLPSPSPNHVCRLNKSLYGLKQASRKWYTRLAGALSFKGFSASLNDYSLFFKRTGHLISIIVVYVDDILLTRDNIDELTHLKAFLHSEFKMKDLGPLHYFLGMKILREQKGQIVTQRKFTINLLHEFDYFKLPSVSSPLDPSSKLVVDSGPPLTDAYLYYRLVGKLNYLTHTRPNLSFAVLTLSQFMQRPCIGHFTTALRVLRYIRSSPGQGLFLNAQPSFDLLAFCDAD</sequence>
<reference evidence="2" key="2">
    <citation type="submission" date="2025-08" db="UniProtKB">
        <authorList>
            <consortium name="RefSeq"/>
        </authorList>
    </citation>
    <scope>IDENTIFICATION</scope>
    <source>
        <tissue evidence="2">Leaf</tissue>
    </source>
</reference>